<reference evidence="1" key="1">
    <citation type="submission" date="2020-05" db="EMBL/GenBank/DDBJ databases">
        <title>Large-scale comparative analyses of tick genomes elucidate their genetic diversity and vector capacities.</title>
        <authorList>
            <person name="Jia N."/>
            <person name="Wang J."/>
            <person name="Shi W."/>
            <person name="Du L."/>
            <person name="Sun Y."/>
            <person name="Zhan W."/>
            <person name="Jiang J."/>
            <person name="Wang Q."/>
            <person name="Zhang B."/>
            <person name="Ji P."/>
            <person name="Sakyi L.B."/>
            <person name="Cui X."/>
            <person name="Yuan T."/>
            <person name="Jiang B."/>
            <person name="Yang W."/>
            <person name="Lam T.T.-Y."/>
            <person name="Chang Q."/>
            <person name="Ding S."/>
            <person name="Wang X."/>
            <person name="Zhu J."/>
            <person name="Ruan X."/>
            <person name="Zhao L."/>
            <person name="Wei J."/>
            <person name="Que T."/>
            <person name="Du C."/>
            <person name="Cheng J."/>
            <person name="Dai P."/>
            <person name="Han X."/>
            <person name="Huang E."/>
            <person name="Gao Y."/>
            <person name="Liu J."/>
            <person name="Shao H."/>
            <person name="Ye R."/>
            <person name="Li L."/>
            <person name="Wei W."/>
            <person name="Wang X."/>
            <person name="Wang C."/>
            <person name="Yang T."/>
            <person name="Huo Q."/>
            <person name="Li W."/>
            <person name="Guo W."/>
            <person name="Chen H."/>
            <person name="Zhou L."/>
            <person name="Ni X."/>
            <person name="Tian J."/>
            <person name="Zhou Y."/>
            <person name="Sheng Y."/>
            <person name="Liu T."/>
            <person name="Pan Y."/>
            <person name="Xia L."/>
            <person name="Li J."/>
            <person name="Zhao F."/>
            <person name="Cao W."/>
        </authorList>
    </citation>
    <scope>NUCLEOTIDE SEQUENCE</scope>
    <source>
        <strain evidence="1">Dsil-2018</strain>
    </source>
</reference>
<name>A0ACB8DA47_DERSI</name>
<dbReference type="EMBL" id="CM023471">
    <property type="protein sequence ID" value="KAH7964910.1"/>
    <property type="molecule type" value="Genomic_DNA"/>
</dbReference>
<gene>
    <name evidence="1" type="ORF">HPB49_002507</name>
</gene>
<sequence length="642" mass="71353">MHLSLIILLYALAALHGWTPSGAVVSAANITTSKEPVKNSSDEHVESLLRCSSQVLTTSTDIRRRLCSNDSSCTRYGDCCFDADVASNITSKKDTTCVPIFDYNGVRRKIMMVTRCNNSWPEDEIRKGCEDAGVKNETFHRIPATSTSGYTYSNGFCALCNYDSEIWVFWTASSVESRKAMFELHEDSLKKNLRYCTTRENYSDICGDVDGNAFKELESLCKLYLEPVRLKYTGRTYKNVYCALCNQVDITSLVCYPTATASIPGAADSRNESSAFKHIGVEKLTSNATSCAAWFNGKCYINHTIYRYKKNASASNATDAAGDGSYTYTYQHYLIMVCIALSLFFLLMKGVTYAAFSAARNFSSRCNLCLSATLFFTQLVYILASYLDVPDDVCVVSSVFQHFGFIATFAWTTVLSFDMWRNISSMRVAARSDKTLLLYGAVAWGAPFLFVAACCGLNWGAPWSPYSPAYGQYYCFFGKYRPYIAFFLVPMGVLLAVDMGFYAHIIIYVRRTKDFRKGKVSNSGGGDQPSDTALFFKLALIMGAAWFLGLLNFINSSVIQVLTSILNGLQGVYLFFGFQDYKYYVAALKARNKNEKRTLSSTASNSSVVTDVHSVSDVPATSADGARQRGEKLPMDNFARTK</sequence>
<proteinExistence type="predicted"/>
<protein>
    <submittedName>
        <fullName evidence="1">Uncharacterized protein</fullName>
    </submittedName>
</protein>
<dbReference type="Proteomes" id="UP000821865">
    <property type="component" value="Chromosome 2"/>
</dbReference>
<comment type="caution">
    <text evidence="1">The sequence shown here is derived from an EMBL/GenBank/DDBJ whole genome shotgun (WGS) entry which is preliminary data.</text>
</comment>
<accession>A0ACB8DA47</accession>
<evidence type="ECO:0000313" key="1">
    <source>
        <dbReference type="EMBL" id="KAH7964910.1"/>
    </source>
</evidence>
<evidence type="ECO:0000313" key="2">
    <source>
        <dbReference type="Proteomes" id="UP000821865"/>
    </source>
</evidence>
<organism evidence="1 2">
    <name type="scientific">Dermacentor silvarum</name>
    <name type="common">Tick</name>
    <dbReference type="NCBI Taxonomy" id="543639"/>
    <lineage>
        <taxon>Eukaryota</taxon>
        <taxon>Metazoa</taxon>
        <taxon>Ecdysozoa</taxon>
        <taxon>Arthropoda</taxon>
        <taxon>Chelicerata</taxon>
        <taxon>Arachnida</taxon>
        <taxon>Acari</taxon>
        <taxon>Parasitiformes</taxon>
        <taxon>Ixodida</taxon>
        <taxon>Ixodoidea</taxon>
        <taxon>Ixodidae</taxon>
        <taxon>Rhipicephalinae</taxon>
        <taxon>Dermacentor</taxon>
    </lineage>
</organism>
<keyword evidence="2" id="KW-1185">Reference proteome</keyword>